<name>A0ABT0C7P9_THEVL</name>
<feature type="coiled-coil region" evidence="7">
    <location>
        <begin position="90"/>
        <end position="150"/>
    </location>
</feature>
<dbReference type="PANTHER" id="PTHR11078">
    <property type="entry name" value="N UTILIZATION SUBSTANCE PROTEIN B-RELATED"/>
    <property type="match status" value="1"/>
</dbReference>
<keyword evidence="10" id="KW-1185">Reference proteome</keyword>
<gene>
    <name evidence="6 9" type="primary">nusB</name>
    <name evidence="9" type="ORF">JX360_02675</name>
</gene>
<dbReference type="RefSeq" id="WP_244349033.1">
    <property type="nucleotide sequence ID" value="NZ_JAFIRA010000004.1"/>
</dbReference>
<evidence type="ECO:0000313" key="10">
    <source>
        <dbReference type="Proteomes" id="UP000830835"/>
    </source>
</evidence>
<keyword evidence="2 6" id="KW-0889">Transcription antitermination</keyword>
<sequence>MQPRRIARELALLGVNQLPATAAKLNEKQLEDLLLAAVRALSEETHETLSTAAAEIQRSDRLLHESDPLLVVDTRDPDEVGGSRSPTDRLQQVQRQLKHLQTVLSKADAQSAQTLHSELLGLTHQAQVALSNASQSLDHLENRLNSIRHILDDVIQLAQGAINRVGAALSMPELLHIAQSPEVRAYALQLLTALQSHKEAIDARLQAALVGWQLQRLGRIERDILRLAVVEMEILASSPVRVTINEAVELAKKYGDPEAATFVNGVLRRVVDSRPEAHLSGDPSSPTAGSGG</sequence>
<keyword evidence="5 6" id="KW-0804">Transcription</keyword>
<dbReference type="HAMAP" id="MF_00073">
    <property type="entry name" value="NusB"/>
    <property type="match status" value="1"/>
</dbReference>
<proteinExistence type="inferred from homology"/>
<protein>
    <recommendedName>
        <fullName evidence="6">Transcription antitermination protein NusB</fullName>
    </recommendedName>
    <alternativeName>
        <fullName evidence="6">Antitermination factor NusB</fullName>
    </alternativeName>
</protein>
<dbReference type="Proteomes" id="UP000830835">
    <property type="component" value="Unassembled WGS sequence"/>
</dbReference>
<dbReference type="InterPro" id="IPR006027">
    <property type="entry name" value="NusB_RsmB_TIM44"/>
</dbReference>
<evidence type="ECO:0000256" key="5">
    <source>
        <dbReference type="ARBA" id="ARBA00023163"/>
    </source>
</evidence>
<organism evidence="9 10">
    <name type="scientific">Thermostichus vulcanus str. 'Rupite'</name>
    <dbReference type="NCBI Taxonomy" id="2813851"/>
    <lineage>
        <taxon>Bacteria</taxon>
        <taxon>Bacillati</taxon>
        <taxon>Cyanobacteriota</taxon>
        <taxon>Cyanophyceae</taxon>
        <taxon>Thermostichales</taxon>
        <taxon>Thermostichaceae</taxon>
        <taxon>Thermostichus</taxon>
    </lineage>
</organism>
<evidence type="ECO:0000256" key="2">
    <source>
        <dbReference type="ARBA" id="ARBA00022814"/>
    </source>
</evidence>
<evidence type="ECO:0000256" key="1">
    <source>
        <dbReference type="ARBA" id="ARBA00005952"/>
    </source>
</evidence>
<keyword evidence="7" id="KW-0175">Coiled coil</keyword>
<keyword evidence="3 6" id="KW-0694">RNA-binding</keyword>
<dbReference type="Pfam" id="PF01029">
    <property type="entry name" value="NusB"/>
    <property type="match status" value="1"/>
</dbReference>
<reference evidence="9" key="1">
    <citation type="submission" date="2021-02" db="EMBL/GenBank/DDBJ databases">
        <title>The CRISPR/cas machinery reduction and long-range gene transfer in the hot spring cyanobacterium Synechococcus.</title>
        <authorList>
            <person name="Dvorak P."/>
            <person name="Jahodarova E."/>
            <person name="Hasler P."/>
            <person name="Poulickova A."/>
        </authorList>
    </citation>
    <scope>NUCLEOTIDE SEQUENCE</scope>
    <source>
        <strain evidence="9">Rupite</strain>
    </source>
</reference>
<evidence type="ECO:0000256" key="7">
    <source>
        <dbReference type="SAM" id="Coils"/>
    </source>
</evidence>
<evidence type="ECO:0000256" key="3">
    <source>
        <dbReference type="ARBA" id="ARBA00022884"/>
    </source>
</evidence>
<accession>A0ABT0C7P9</accession>
<feature type="domain" description="NusB/RsmB/TIM44" evidence="8">
    <location>
        <begin position="173"/>
        <end position="271"/>
    </location>
</feature>
<dbReference type="Gene3D" id="1.10.940.10">
    <property type="entry name" value="NusB-like"/>
    <property type="match status" value="1"/>
</dbReference>
<dbReference type="SUPFAM" id="SSF48013">
    <property type="entry name" value="NusB-like"/>
    <property type="match status" value="1"/>
</dbReference>
<dbReference type="InterPro" id="IPR011605">
    <property type="entry name" value="NusB_fam"/>
</dbReference>
<dbReference type="PANTHER" id="PTHR11078:SF3">
    <property type="entry name" value="ANTITERMINATION NUSB DOMAIN-CONTAINING PROTEIN"/>
    <property type="match status" value="1"/>
</dbReference>
<dbReference type="EMBL" id="JAFIRA010000004">
    <property type="protein sequence ID" value="MCJ2541817.1"/>
    <property type="molecule type" value="Genomic_DNA"/>
</dbReference>
<dbReference type="InterPro" id="IPR035926">
    <property type="entry name" value="NusB-like_sf"/>
</dbReference>
<comment type="function">
    <text evidence="6">Involved in transcription antitermination. Required for transcription of ribosomal RNA (rRNA) genes. Binds specifically to the boxA antiterminator sequence of the ribosomal RNA (rrn) operons.</text>
</comment>
<comment type="caution">
    <text evidence="9">The sequence shown here is derived from an EMBL/GenBank/DDBJ whole genome shotgun (WGS) entry which is preliminary data.</text>
</comment>
<keyword evidence="4 6" id="KW-0805">Transcription regulation</keyword>
<evidence type="ECO:0000313" key="9">
    <source>
        <dbReference type="EMBL" id="MCJ2541817.1"/>
    </source>
</evidence>
<evidence type="ECO:0000256" key="4">
    <source>
        <dbReference type="ARBA" id="ARBA00023015"/>
    </source>
</evidence>
<dbReference type="NCBIfam" id="TIGR01951">
    <property type="entry name" value="nusB"/>
    <property type="match status" value="1"/>
</dbReference>
<comment type="similarity">
    <text evidence="1 6">Belongs to the NusB family.</text>
</comment>
<evidence type="ECO:0000256" key="6">
    <source>
        <dbReference type="HAMAP-Rule" id="MF_00073"/>
    </source>
</evidence>
<evidence type="ECO:0000259" key="8">
    <source>
        <dbReference type="Pfam" id="PF01029"/>
    </source>
</evidence>